<evidence type="ECO:0000313" key="6">
    <source>
        <dbReference type="EMBL" id="TQS42753.1"/>
    </source>
</evidence>
<evidence type="ECO:0000256" key="3">
    <source>
        <dbReference type="ARBA" id="ARBA00023163"/>
    </source>
</evidence>
<dbReference type="Pfam" id="PF00392">
    <property type="entry name" value="GntR"/>
    <property type="match status" value="1"/>
</dbReference>
<reference evidence="6 7" key="1">
    <citation type="submission" date="2019-07" db="EMBL/GenBank/DDBJ databases">
        <title>Cryptosporangium phraense sp. nov., isolated from plant litter.</title>
        <authorList>
            <person name="Suriyachadkun C."/>
        </authorList>
    </citation>
    <scope>NUCLEOTIDE SEQUENCE [LARGE SCALE GENOMIC DNA]</scope>
    <source>
        <strain evidence="6 7">A-T 5661</strain>
    </source>
</reference>
<keyword evidence="2" id="KW-0238">DNA-binding</keyword>
<dbReference type="RefSeq" id="WP_142706622.1">
    <property type="nucleotide sequence ID" value="NZ_VIRS01000016.1"/>
</dbReference>
<dbReference type="GO" id="GO:0003677">
    <property type="term" value="F:DNA binding"/>
    <property type="evidence" value="ECO:0007669"/>
    <property type="project" value="UniProtKB-KW"/>
</dbReference>
<evidence type="ECO:0000256" key="1">
    <source>
        <dbReference type="ARBA" id="ARBA00023015"/>
    </source>
</evidence>
<protein>
    <submittedName>
        <fullName evidence="6">Winged helix-turn-helix transcriptional regulator</fullName>
    </submittedName>
</protein>
<dbReference type="InterPro" id="IPR036388">
    <property type="entry name" value="WH-like_DNA-bd_sf"/>
</dbReference>
<feature type="domain" description="HTH gntR-type" evidence="5">
    <location>
        <begin position="13"/>
        <end position="81"/>
    </location>
</feature>
<keyword evidence="3" id="KW-0804">Transcription</keyword>
<name>A0A545ANA2_9ACTN</name>
<comment type="caution">
    <text evidence="6">The sequence shown here is derived from an EMBL/GenBank/DDBJ whole genome shotgun (WGS) entry which is preliminary data.</text>
</comment>
<feature type="region of interest" description="Disordered" evidence="4">
    <location>
        <begin position="78"/>
        <end position="104"/>
    </location>
</feature>
<evidence type="ECO:0000256" key="4">
    <source>
        <dbReference type="SAM" id="MobiDB-lite"/>
    </source>
</evidence>
<accession>A0A545ANA2</accession>
<dbReference type="PANTHER" id="PTHR44846:SF16">
    <property type="entry name" value="TRANSCRIPTIONAL REGULATOR PHNF-RELATED"/>
    <property type="match status" value="1"/>
</dbReference>
<keyword evidence="7" id="KW-1185">Reference proteome</keyword>
<dbReference type="AlphaFoldDB" id="A0A545ANA2"/>
<dbReference type="InterPro" id="IPR050679">
    <property type="entry name" value="Bact_HTH_transcr_reg"/>
</dbReference>
<dbReference type="EMBL" id="VIRS01000016">
    <property type="protein sequence ID" value="TQS42753.1"/>
    <property type="molecule type" value="Genomic_DNA"/>
</dbReference>
<dbReference type="InterPro" id="IPR036390">
    <property type="entry name" value="WH_DNA-bd_sf"/>
</dbReference>
<dbReference type="SUPFAM" id="SSF46785">
    <property type="entry name" value="Winged helix' DNA-binding domain"/>
    <property type="match status" value="1"/>
</dbReference>
<dbReference type="Proteomes" id="UP000317982">
    <property type="component" value="Unassembled WGS sequence"/>
</dbReference>
<evidence type="ECO:0000259" key="5">
    <source>
        <dbReference type="PROSITE" id="PS50949"/>
    </source>
</evidence>
<dbReference type="InterPro" id="IPR000524">
    <property type="entry name" value="Tscrpt_reg_HTH_GntR"/>
</dbReference>
<proteinExistence type="predicted"/>
<dbReference type="GO" id="GO:0003700">
    <property type="term" value="F:DNA-binding transcription factor activity"/>
    <property type="evidence" value="ECO:0007669"/>
    <property type="project" value="InterPro"/>
</dbReference>
<evidence type="ECO:0000313" key="7">
    <source>
        <dbReference type="Proteomes" id="UP000317982"/>
    </source>
</evidence>
<dbReference type="InParanoid" id="A0A545ANA2"/>
<dbReference type="OrthoDB" id="120836at2"/>
<gene>
    <name evidence="6" type="ORF">FL583_22065</name>
</gene>
<dbReference type="CDD" id="cd07377">
    <property type="entry name" value="WHTH_GntR"/>
    <property type="match status" value="1"/>
</dbReference>
<organism evidence="6 7">
    <name type="scientific">Cryptosporangium phraense</name>
    <dbReference type="NCBI Taxonomy" id="2593070"/>
    <lineage>
        <taxon>Bacteria</taxon>
        <taxon>Bacillati</taxon>
        <taxon>Actinomycetota</taxon>
        <taxon>Actinomycetes</taxon>
        <taxon>Cryptosporangiales</taxon>
        <taxon>Cryptosporangiaceae</taxon>
        <taxon>Cryptosporangium</taxon>
    </lineage>
</organism>
<dbReference type="PANTHER" id="PTHR44846">
    <property type="entry name" value="MANNOSYL-D-GLYCERATE TRANSPORT/METABOLISM SYSTEM REPRESSOR MNGR-RELATED"/>
    <property type="match status" value="1"/>
</dbReference>
<dbReference type="PROSITE" id="PS50949">
    <property type="entry name" value="HTH_GNTR"/>
    <property type="match status" value="1"/>
</dbReference>
<dbReference type="SMART" id="SM00345">
    <property type="entry name" value="HTH_GNTR"/>
    <property type="match status" value="1"/>
</dbReference>
<keyword evidence="1" id="KW-0805">Transcription regulation</keyword>
<sequence>MTTQEQGTRNGQPTKYQYVIEQIRSRLTAGEWNPGERLPSETNLIEDFKVSRNTVRRAYQELQFAGLVSIRQGAGVFASPPRQPGERCPLCGQPEPTGGSTHRA</sequence>
<dbReference type="Gene3D" id="1.10.10.10">
    <property type="entry name" value="Winged helix-like DNA-binding domain superfamily/Winged helix DNA-binding domain"/>
    <property type="match status" value="1"/>
</dbReference>
<dbReference type="PRINTS" id="PR00035">
    <property type="entry name" value="HTHGNTR"/>
</dbReference>
<evidence type="ECO:0000256" key="2">
    <source>
        <dbReference type="ARBA" id="ARBA00023125"/>
    </source>
</evidence>